<accession>A0A1E5L7X6</accession>
<protein>
    <recommendedName>
        <fullName evidence="3">RNA polymerase sigma-70 region 4 domain-containing protein</fullName>
    </recommendedName>
</protein>
<keyword evidence="2" id="KW-1185">Reference proteome</keyword>
<dbReference type="RefSeq" id="WP_069701469.1">
    <property type="nucleotide sequence ID" value="NZ_MJAT01000006.1"/>
</dbReference>
<organism evidence="1 2">
    <name type="scientific">Desulfuribacillus stibiiarsenatis</name>
    <dbReference type="NCBI Taxonomy" id="1390249"/>
    <lineage>
        <taxon>Bacteria</taxon>
        <taxon>Bacillati</taxon>
        <taxon>Bacillota</taxon>
        <taxon>Desulfuribacillia</taxon>
        <taxon>Desulfuribacillales</taxon>
        <taxon>Desulfuribacillaceae</taxon>
        <taxon>Desulfuribacillus</taxon>
    </lineage>
</organism>
<evidence type="ECO:0000313" key="1">
    <source>
        <dbReference type="EMBL" id="OEH86241.1"/>
    </source>
</evidence>
<dbReference type="OrthoDB" id="1954586at2"/>
<sequence>MNILSTYNDTLTEIQMIDLRIKSLEMEHEILWKEVNRKPTSIMERALNRMAAICNEVESLALIQKEKQKALDEMDKKIDEFQSIYYKVAYMRDVKGLSLVSIGLELGYSYEYIRKISMKVPRTRRVKALL</sequence>
<proteinExistence type="predicted"/>
<gene>
    <name evidence="1" type="ORF">BHU72_11945</name>
</gene>
<reference evidence="1 2" key="1">
    <citation type="submission" date="2016-09" db="EMBL/GenBank/DDBJ databases">
        <title>Desulfuribacillus arsenicus sp. nov., an obligately anaerobic, dissimilatory arsenic- and antimonate-reducing bacterium isolated from anoxic sediments.</title>
        <authorList>
            <person name="Abin C.A."/>
            <person name="Hollibaugh J.T."/>
        </authorList>
    </citation>
    <scope>NUCLEOTIDE SEQUENCE [LARGE SCALE GENOMIC DNA]</scope>
    <source>
        <strain evidence="1 2">MLFW-2</strain>
    </source>
</reference>
<dbReference type="STRING" id="1390249.BHU72_11945"/>
<comment type="caution">
    <text evidence="1">The sequence shown here is derived from an EMBL/GenBank/DDBJ whole genome shotgun (WGS) entry which is preliminary data.</text>
</comment>
<dbReference type="Proteomes" id="UP000095255">
    <property type="component" value="Unassembled WGS sequence"/>
</dbReference>
<evidence type="ECO:0008006" key="3">
    <source>
        <dbReference type="Google" id="ProtNLM"/>
    </source>
</evidence>
<name>A0A1E5L7X6_9FIRM</name>
<dbReference type="EMBL" id="MJAT01000006">
    <property type="protein sequence ID" value="OEH86241.1"/>
    <property type="molecule type" value="Genomic_DNA"/>
</dbReference>
<dbReference type="AlphaFoldDB" id="A0A1E5L7X6"/>
<evidence type="ECO:0000313" key="2">
    <source>
        <dbReference type="Proteomes" id="UP000095255"/>
    </source>
</evidence>